<dbReference type="AlphaFoldDB" id="A0A564YSD9"/>
<sequence>RVSYQLLRFPLISSFPQLSPPSLLLASILAASLNTFWSNQLLVFCATIVVRSYSNGYGLVTIVAVVSC</sequence>
<proteinExistence type="predicted"/>
<reference evidence="1 2" key="1">
    <citation type="submission" date="2019-07" db="EMBL/GenBank/DDBJ databases">
        <authorList>
            <person name="Jastrzebski P J."/>
            <person name="Paukszto L."/>
            <person name="Jastrzebski P J."/>
        </authorList>
    </citation>
    <scope>NUCLEOTIDE SEQUENCE [LARGE SCALE GENOMIC DNA]</scope>
    <source>
        <strain evidence="1 2">WMS-il1</strain>
    </source>
</reference>
<name>A0A564YSD9_HYMDI</name>
<dbReference type="EMBL" id="CABIJS010000344">
    <property type="protein sequence ID" value="VUZ50106.1"/>
    <property type="molecule type" value="Genomic_DNA"/>
</dbReference>
<protein>
    <submittedName>
        <fullName evidence="1">Uncharacterized protein</fullName>
    </submittedName>
</protein>
<gene>
    <name evidence="1" type="ORF">WMSIL1_LOCUS9100</name>
</gene>
<keyword evidence="2" id="KW-1185">Reference proteome</keyword>
<evidence type="ECO:0000313" key="2">
    <source>
        <dbReference type="Proteomes" id="UP000321570"/>
    </source>
</evidence>
<dbReference type="Proteomes" id="UP000321570">
    <property type="component" value="Unassembled WGS sequence"/>
</dbReference>
<evidence type="ECO:0000313" key="1">
    <source>
        <dbReference type="EMBL" id="VUZ50106.1"/>
    </source>
</evidence>
<feature type="non-terminal residue" evidence="1">
    <location>
        <position position="1"/>
    </location>
</feature>
<organism evidence="1 2">
    <name type="scientific">Hymenolepis diminuta</name>
    <name type="common">Rat tapeworm</name>
    <dbReference type="NCBI Taxonomy" id="6216"/>
    <lineage>
        <taxon>Eukaryota</taxon>
        <taxon>Metazoa</taxon>
        <taxon>Spiralia</taxon>
        <taxon>Lophotrochozoa</taxon>
        <taxon>Platyhelminthes</taxon>
        <taxon>Cestoda</taxon>
        <taxon>Eucestoda</taxon>
        <taxon>Cyclophyllidea</taxon>
        <taxon>Hymenolepididae</taxon>
        <taxon>Hymenolepis</taxon>
    </lineage>
</organism>
<accession>A0A564YSD9</accession>